<accession>A0AAV2AE86</accession>
<organism evidence="1 2">
    <name type="scientific">Larinioides sclopetarius</name>
    <dbReference type="NCBI Taxonomy" id="280406"/>
    <lineage>
        <taxon>Eukaryota</taxon>
        <taxon>Metazoa</taxon>
        <taxon>Ecdysozoa</taxon>
        <taxon>Arthropoda</taxon>
        <taxon>Chelicerata</taxon>
        <taxon>Arachnida</taxon>
        <taxon>Araneae</taxon>
        <taxon>Araneomorphae</taxon>
        <taxon>Entelegynae</taxon>
        <taxon>Araneoidea</taxon>
        <taxon>Araneidae</taxon>
        <taxon>Larinioides</taxon>
    </lineage>
</organism>
<dbReference type="AlphaFoldDB" id="A0AAV2AE86"/>
<evidence type="ECO:0000313" key="1">
    <source>
        <dbReference type="EMBL" id="CAL1282283.1"/>
    </source>
</evidence>
<sequence length="150" mass="17705">MEVLEQVNYSDSDLRDIWDTESFSSVHSIPYDETILKHLAEDMNLDTEADWAQILDNQPIVLNDRMMTDAVQSPHIQSEHSYSLTLNDEMPQSPFGHNIKLEDYSKDSRCYLFWRNPGRLSLFLRNRSSYSSSKERDEKHSRWNVSQFLE</sequence>
<proteinExistence type="predicted"/>
<reference evidence="1 2" key="1">
    <citation type="submission" date="2024-04" db="EMBL/GenBank/DDBJ databases">
        <authorList>
            <person name="Rising A."/>
            <person name="Reimegard J."/>
            <person name="Sonavane S."/>
            <person name="Akerstrom W."/>
            <person name="Nylinder S."/>
            <person name="Hedman E."/>
            <person name="Kallberg Y."/>
        </authorList>
    </citation>
    <scope>NUCLEOTIDE SEQUENCE [LARGE SCALE GENOMIC DNA]</scope>
</reference>
<dbReference type="Proteomes" id="UP001497382">
    <property type="component" value="Unassembled WGS sequence"/>
</dbReference>
<name>A0AAV2AE86_9ARAC</name>
<gene>
    <name evidence="1" type="ORF">LARSCL_LOCUS12016</name>
</gene>
<dbReference type="EMBL" id="CAXIEN010000154">
    <property type="protein sequence ID" value="CAL1282283.1"/>
    <property type="molecule type" value="Genomic_DNA"/>
</dbReference>
<evidence type="ECO:0000313" key="2">
    <source>
        <dbReference type="Proteomes" id="UP001497382"/>
    </source>
</evidence>
<protein>
    <submittedName>
        <fullName evidence="1">Uncharacterized protein</fullName>
    </submittedName>
</protein>
<keyword evidence="2" id="KW-1185">Reference proteome</keyword>
<comment type="caution">
    <text evidence="1">The sequence shown here is derived from an EMBL/GenBank/DDBJ whole genome shotgun (WGS) entry which is preliminary data.</text>
</comment>